<evidence type="ECO:0000313" key="1">
    <source>
        <dbReference type="EMBL" id="AHG87714.1"/>
    </source>
</evidence>
<name>W0R9F1_9BACT</name>
<gene>
    <name evidence="1" type="ORF">J421_0177</name>
</gene>
<reference evidence="1 2" key="1">
    <citation type="journal article" date="2014" name="Genome Announc.">
        <title>Genome Sequence and Methylome of Soil Bacterium Gemmatirosa kalamazoonensis KBS708T, a Member of the Rarely Cultivated Gemmatimonadetes Phylum.</title>
        <authorList>
            <person name="Debruyn J.M."/>
            <person name="Radosevich M."/>
            <person name="Wommack K.E."/>
            <person name="Polson S.W."/>
            <person name="Hauser L.J."/>
            <person name="Fawaz M.N."/>
            <person name="Korlach J."/>
            <person name="Tsai Y.C."/>
        </authorList>
    </citation>
    <scope>NUCLEOTIDE SEQUENCE [LARGE SCALE GENOMIC DNA]</scope>
    <source>
        <strain evidence="1 2">KBS708</strain>
    </source>
</reference>
<dbReference type="KEGG" id="gba:J421_0177"/>
<sequence length="53" mass="5999">MLRPLASGLLNRTAQRRLARWIPNPLLRVVAIAVAGYAIEQLVMRGTRRMRTA</sequence>
<dbReference type="InParanoid" id="W0R9F1"/>
<protein>
    <submittedName>
        <fullName evidence="1">Uncharacterized protein</fullName>
    </submittedName>
</protein>
<dbReference type="AlphaFoldDB" id="W0R9F1"/>
<dbReference type="HOGENOM" id="CLU_3061921_0_0_0"/>
<dbReference type="Proteomes" id="UP000019151">
    <property type="component" value="Chromosome"/>
</dbReference>
<dbReference type="RefSeq" id="WP_158508619.1">
    <property type="nucleotide sequence ID" value="NZ_CP007128.1"/>
</dbReference>
<proteinExistence type="predicted"/>
<evidence type="ECO:0000313" key="2">
    <source>
        <dbReference type="Proteomes" id="UP000019151"/>
    </source>
</evidence>
<accession>W0R9F1</accession>
<keyword evidence="2" id="KW-1185">Reference proteome</keyword>
<organism evidence="1 2">
    <name type="scientific">Gemmatirosa kalamazoonensis</name>
    <dbReference type="NCBI Taxonomy" id="861299"/>
    <lineage>
        <taxon>Bacteria</taxon>
        <taxon>Pseudomonadati</taxon>
        <taxon>Gemmatimonadota</taxon>
        <taxon>Gemmatimonadia</taxon>
        <taxon>Gemmatimonadales</taxon>
        <taxon>Gemmatimonadaceae</taxon>
        <taxon>Gemmatirosa</taxon>
    </lineage>
</organism>
<dbReference type="EMBL" id="CP007128">
    <property type="protein sequence ID" value="AHG87714.1"/>
    <property type="molecule type" value="Genomic_DNA"/>
</dbReference>